<feature type="signal peptide" evidence="1">
    <location>
        <begin position="1"/>
        <end position="18"/>
    </location>
</feature>
<evidence type="ECO:0000313" key="4">
    <source>
        <dbReference type="EMBL" id="CAF3638009.1"/>
    </source>
</evidence>
<comment type="caution">
    <text evidence="3">The sequence shown here is derived from an EMBL/GenBank/DDBJ whole genome shotgun (WGS) entry which is preliminary data.</text>
</comment>
<dbReference type="Proteomes" id="UP000677228">
    <property type="component" value="Unassembled WGS sequence"/>
</dbReference>
<gene>
    <name evidence="3" type="ORF">GPM918_LOCUS43977</name>
    <name evidence="2" type="ORF">OVA965_LOCUS7232</name>
    <name evidence="5" type="ORF">SRO942_LOCUS45648</name>
    <name evidence="4" type="ORF">TMI583_LOCUS7230</name>
</gene>
<feature type="chain" id="PRO_5036412730" evidence="1">
    <location>
        <begin position="19"/>
        <end position="83"/>
    </location>
</feature>
<dbReference type="EMBL" id="CAJNOQ010041854">
    <property type="protein sequence ID" value="CAF1625004.1"/>
    <property type="molecule type" value="Genomic_DNA"/>
</dbReference>
<proteinExistence type="predicted"/>
<accession>A0A816CQV1</accession>
<organism evidence="3 6">
    <name type="scientific">Didymodactylos carnosus</name>
    <dbReference type="NCBI Taxonomy" id="1234261"/>
    <lineage>
        <taxon>Eukaryota</taxon>
        <taxon>Metazoa</taxon>
        <taxon>Spiralia</taxon>
        <taxon>Gnathifera</taxon>
        <taxon>Rotifera</taxon>
        <taxon>Eurotatoria</taxon>
        <taxon>Bdelloidea</taxon>
        <taxon>Philodinida</taxon>
        <taxon>Philodinidae</taxon>
        <taxon>Didymodactylos</taxon>
    </lineage>
</organism>
<dbReference type="Proteomes" id="UP000682733">
    <property type="component" value="Unassembled WGS sequence"/>
</dbReference>
<sequence>MNISIPALILILCLTIQAYPIQQQGLLALQKRLQTLVRVAKENEHYDSIREIDEIFNLLGNDNKQEKSEVVERYNPKRQRDFE</sequence>
<keyword evidence="1" id="KW-0732">Signal</keyword>
<dbReference type="AlphaFoldDB" id="A0A816CQV1"/>
<dbReference type="EMBL" id="CAJOBA010002275">
    <property type="protein sequence ID" value="CAF3638009.1"/>
    <property type="molecule type" value="Genomic_DNA"/>
</dbReference>
<evidence type="ECO:0000313" key="6">
    <source>
        <dbReference type="Proteomes" id="UP000663829"/>
    </source>
</evidence>
<evidence type="ECO:0000313" key="3">
    <source>
        <dbReference type="EMBL" id="CAF1625004.1"/>
    </source>
</evidence>
<evidence type="ECO:0000313" key="5">
    <source>
        <dbReference type="EMBL" id="CAF4518394.1"/>
    </source>
</evidence>
<name>A0A816CQV1_9BILA</name>
<evidence type="ECO:0000256" key="1">
    <source>
        <dbReference type="SAM" id="SignalP"/>
    </source>
</evidence>
<evidence type="ECO:0000313" key="2">
    <source>
        <dbReference type="EMBL" id="CAF0852774.1"/>
    </source>
</evidence>
<reference evidence="3" key="1">
    <citation type="submission" date="2021-02" db="EMBL/GenBank/DDBJ databases">
        <authorList>
            <person name="Nowell W R."/>
        </authorList>
    </citation>
    <scope>NUCLEOTIDE SEQUENCE</scope>
</reference>
<dbReference type="Proteomes" id="UP000663829">
    <property type="component" value="Unassembled WGS sequence"/>
</dbReference>
<keyword evidence="6" id="KW-1185">Reference proteome</keyword>
<dbReference type="Proteomes" id="UP000681722">
    <property type="component" value="Unassembled WGS sequence"/>
</dbReference>
<protein>
    <submittedName>
        <fullName evidence="3">Uncharacterized protein</fullName>
    </submittedName>
</protein>
<dbReference type="EMBL" id="CAJOBC010109292">
    <property type="protein sequence ID" value="CAF4518394.1"/>
    <property type="molecule type" value="Genomic_DNA"/>
</dbReference>
<dbReference type="EMBL" id="CAJNOK010002274">
    <property type="protein sequence ID" value="CAF0852774.1"/>
    <property type="molecule type" value="Genomic_DNA"/>
</dbReference>